<reference evidence="2" key="1">
    <citation type="journal article" date="2012" name="PLoS ONE">
        <title>Gene sets for utilization of primary and secondary nutrition supplies in the distal gut of endangered iberian lynx.</title>
        <authorList>
            <person name="Alcaide M."/>
            <person name="Messina E."/>
            <person name="Richter M."/>
            <person name="Bargiela R."/>
            <person name="Peplies J."/>
            <person name="Huws S.A."/>
            <person name="Newbold C.J."/>
            <person name="Golyshin P.N."/>
            <person name="Simon M.A."/>
            <person name="Lopez G."/>
            <person name="Yakimov M.M."/>
            <person name="Ferrer M."/>
        </authorList>
    </citation>
    <scope>NUCLEOTIDE SEQUENCE</scope>
</reference>
<accession>J9GHI2</accession>
<proteinExistence type="predicted"/>
<dbReference type="EMBL" id="AMCI01001013">
    <property type="protein sequence ID" value="EJX06942.1"/>
    <property type="molecule type" value="Genomic_DNA"/>
</dbReference>
<organism evidence="2">
    <name type="scientific">gut metagenome</name>
    <dbReference type="NCBI Taxonomy" id="749906"/>
    <lineage>
        <taxon>unclassified sequences</taxon>
        <taxon>metagenomes</taxon>
        <taxon>organismal metagenomes</taxon>
    </lineage>
</organism>
<sequence>MGSSSSSSVSSKISPTSSSNTSSMVTRPRVPPCSSVTMAMCCF</sequence>
<feature type="compositionally biased region" description="Low complexity" evidence="1">
    <location>
        <begin position="1"/>
        <end position="23"/>
    </location>
</feature>
<gene>
    <name evidence="2" type="ORF">EVA_04949</name>
</gene>
<evidence type="ECO:0000256" key="1">
    <source>
        <dbReference type="SAM" id="MobiDB-lite"/>
    </source>
</evidence>
<protein>
    <submittedName>
        <fullName evidence="2">Uncharacterized protein</fullName>
    </submittedName>
</protein>
<name>J9GHI2_9ZZZZ</name>
<dbReference type="AlphaFoldDB" id="J9GHI2"/>
<evidence type="ECO:0000313" key="2">
    <source>
        <dbReference type="EMBL" id="EJX06942.1"/>
    </source>
</evidence>
<feature type="region of interest" description="Disordered" evidence="1">
    <location>
        <begin position="1"/>
        <end position="29"/>
    </location>
</feature>
<comment type="caution">
    <text evidence="2">The sequence shown here is derived from an EMBL/GenBank/DDBJ whole genome shotgun (WGS) entry which is preliminary data.</text>
</comment>